<dbReference type="EMBL" id="KB096983">
    <property type="protein sequence ID" value="ESO00153.1"/>
    <property type="molecule type" value="Genomic_DNA"/>
</dbReference>
<keyword evidence="2" id="KW-0863">Zinc-finger</keyword>
<dbReference type="PANTHER" id="PTHR20956:SF12">
    <property type="entry name" value="FLYWCH-TYPE DOMAIN-CONTAINING PROTEIN"/>
    <property type="match status" value="1"/>
</dbReference>
<dbReference type="Proteomes" id="UP000015101">
    <property type="component" value="Unassembled WGS sequence"/>
</dbReference>
<dbReference type="Pfam" id="PF04500">
    <property type="entry name" value="FLYWCH"/>
    <property type="match status" value="1"/>
</dbReference>
<evidence type="ECO:0000313" key="6">
    <source>
        <dbReference type="EnsemblMetazoa" id="HelroP175974"/>
    </source>
</evidence>
<dbReference type="GO" id="GO:0008270">
    <property type="term" value="F:zinc ion binding"/>
    <property type="evidence" value="ECO:0007669"/>
    <property type="project" value="UniProtKB-KW"/>
</dbReference>
<evidence type="ECO:0000256" key="3">
    <source>
        <dbReference type="ARBA" id="ARBA00022833"/>
    </source>
</evidence>
<dbReference type="GeneID" id="20205644"/>
<proteinExistence type="predicted"/>
<dbReference type="OrthoDB" id="7438973at2759"/>
<dbReference type="Gene3D" id="2.20.25.240">
    <property type="match status" value="1"/>
</dbReference>
<gene>
    <name evidence="6" type="primary">20205644</name>
    <name evidence="5" type="ORF">HELRODRAFT_175974</name>
</gene>
<dbReference type="HOGENOM" id="CLU_1284532_0_0_1"/>
<keyword evidence="1" id="KW-0479">Metal-binding</keyword>
<keyword evidence="3" id="KW-0862">Zinc</keyword>
<reference evidence="6" key="3">
    <citation type="submission" date="2015-06" db="UniProtKB">
        <authorList>
            <consortium name="EnsemblMetazoa"/>
        </authorList>
    </citation>
    <scope>IDENTIFICATION</scope>
</reference>
<reference evidence="5 7" key="2">
    <citation type="journal article" date="2013" name="Nature">
        <title>Insights into bilaterian evolution from three spiralian genomes.</title>
        <authorList>
            <person name="Simakov O."/>
            <person name="Marletaz F."/>
            <person name="Cho S.J."/>
            <person name="Edsinger-Gonzales E."/>
            <person name="Havlak P."/>
            <person name="Hellsten U."/>
            <person name="Kuo D.H."/>
            <person name="Larsson T."/>
            <person name="Lv J."/>
            <person name="Arendt D."/>
            <person name="Savage R."/>
            <person name="Osoegawa K."/>
            <person name="de Jong P."/>
            <person name="Grimwood J."/>
            <person name="Chapman J.A."/>
            <person name="Shapiro H."/>
            <person name="Aerts A."/>
            <person name="Otillar R.P."/>
            <person name="Terry A.Y."/>
            <person name="Boore J.L."/>
            <person name="Grigoriev I.V."/>
            <person name="Lindberg D.R."/>
            <person name="Seaver E.C."/>
            <person name="Weisblat D.A."/>
            <person name="Putnam N.H."/>
            <person name="Rokhsar D.S."/>
        </authorList>
    </citation>
    <scope>NUCLEOTIDE SEQUENCE</scope>
</reference>
<dbReference type="RefSeq" id="XP_009021587.1">
    <property type="nucleotide sequence ID" value="XM_009023339.1"/>
</dbReference>
<keyword evidence="7" id="KW-1185">Reference proteome</keyword>
<feature type="domain" description="FLYWCH-type" evidence="4">
    <location>
        <begin position="91"/>
        <end position="145"/>
    </location>
</feature>
<dbReference type="KEGG" id="hro:HELRODRAFT_175974"/>
<dbReference type="PANTHER" id="PTHR20956">
    <property type="entry name" value="HEH2P"/>
    <property type="match status" value="1"/>
</dbReference>
<name>T1F9Z5_HELRO</name>
<evidence type="ECO:0000256" key="2">
    <source>
        <dbReference type="ARBA" id="ARBA00022771"/>
    </source>
</evidence>
<evidence type="ECO:0000259" key="4">
    <source>
        <dbReference type="Pfam" id="PF04500"/>
    </source>
</evidence>
<reference evidence="7" key="1">
    <citation type="submission" date="2012-12" db="EMBL/GenBank/DDBJ databases">
        <authorList>
            <person name="Hellsten U."/>
            <person name="Grimwood J."/>
            <person name="Chapman J.A."/>
            <person name="Shapiro H."/>
            <person name="Aerts A."/>
            <person name="Otillar R.P."/>
            <person name="Terry A.Y."/>
            <person name="Boore J.L."/>
            <person name="Simakov O."/>
            <person name="Marletaz F."/>
            <person name="Cho S.-J."/>
            <person name="Edsinger-Gonzales E."/>
            <person name="Havlak P."/>
            <person name="Kuo D.-H."/>
            <person name="Larsson T."/>
            <person name="Lv J."/>
            <person name="Arendt D."/>
            <person name="Savage R."/>
            <person name="Osoegawa K."/>
            <person name="de Jong P."/>
            <person name="Lindberg D.R."/>
            <person name="Seaver E.C."/>
            <person name="Weisblat D.A."/>
            <person name="Putnam N.H."/>
            <person name="Grigoriev I.V."/>
            <person name="Rokhsar D.S."/>
        </authorList>
    </citation>
    <scope>NUCLEOTIDE SEQUENCE</scope>
</reference>
<dbReference type="InParanoid" id="T1F9Z5"/>
<evidence type="ECO:0000313" key="5">
    <source>
        <dbReference type="EMBL" id="ESO00153.1"/>
    </source>
</evidence>
<sequence>MYVTDGVIGSVEQVIQATDKEELPYTCHSCVKVDKEPNQMEGFQLPLDPSNPVLNSTERNGIHISDGNLEANILLTVVHERELEIVENATKRGGNHLVSSDGFYFTIKSKTKGGNVTWVCTKKTSGCKARVIESNHCFVSKQEHTCSATTGAVQLAKIRAATYQNAIDKPFMSALEIVKQAITENVGNDRPFDLVKPQHLARNANRYRERKLQNK</sequence>
<dbReference type="InterPro" id="IPR007588">
    <property type="entry name" value="Znf_FLYWCH"/>
</dbReference>
<dbReference type="CTD" id="20205644"/>
<organism evidence="6 7">
    <name type="scientific">Helobdella robusta</name>
    <name type="common">Californian leech</name>
    <dbReference type="NCBI Taxonomy" id="6412"/>
    <lineage>
        <taxon>Eukaryota</taxon>
        <taxon>Metazoa</taxon>
        <taxon>Spiralia</taxon>
        <taxon>Lophotrochozoa</taxon>
        <taxon>Annelida</taxon>
        <taxon>Clitellata</taxon>
        <taxon>Hirudinea</taxon>
        <taxon>Rhynchobdellida</taxon>
        <taxon>Glossiphoniidae</taxon>
        <taxon>Helobdella</taxon>
    </lineage>
</organism>
<dbReference type="AlphaFoldDB" id="T1F9Z5"/>
<protein>
    <recommendedName>
        <fullName evidence="4">FLYWCH-type domain-containing protein</fullName>
    </recommendedName>
</protein>
<evidence type="ECO:0000256" key="1">
    <source>
        <dbReference type="ARBA" id="ARBA00022723"/>
    </source>
</evidence>
<dbReference type="EnsemblMetazoa" id="HelroT175974">
    <property type="protein sequence ID" value="HelroP175974"/>
    <property type="gene ID" value="HelroG175974"/>
</dbReference>
<dbReference type="EMBL" id="AMQM01005500">
    <property type="status" value="NOT_ANNOTATED_CDS"/>
    <property type="molecule type" value="Genomic_DNA"/>
</dbReference>
<evidence type="ECO:0000313" key="7">
    <source>
        <dbReference type="Proteomes" id="UP000015101"/>
    </source>
</evidence>
<accession>T1F9Z5</accession>